<proteinExistence type="predicted"/>
<evidence type="ECO:0000313" key="4">
    <source>
        <dbReference type="EMBL" id="CAD8712454.1"/>
    </source>
</evidence>
<protein>
    <submittedName>
        <fullName evidence="3">Uncharacterized protein</fullName>
    </submittedName>
</protein>
<evidence type="ECO:0000313" key="3">
    <source>
        <dbReference type="EMBL" id="CAD8712452.1"/>
    </source>
</evidence>
<organism evidence="3">
    <name type="scientific">Mantoniella antarctica</name>
    <dbReference type="NCBI Taxonomy" id="81844"/>
    <lineage>
        <taxon>Eukaryota</taxon>
        <taxon>Viridiplantae</taxon>
        <taxon>Chlorophyta</taxon>
        <taxon>Mamiellophyceae</taxon>
        <taxon>Mamiellales</taxon>
        <taxon>Mamiellaceae</taxon>
        <taxon>Mantoniella</taxon>
    </lineage>
</organism>
<sequence>MVYSRTEHTPLLNDPAPAVGSSRSSDNTVRNACAAVVCALGLLAVVSFQGSALPMGSISLGQDAAPAAVPAGGGLASAEADRRTASAASALASQTSKNAKDAKEMADAVYTEANAEAEKLQKLAVQARKDYEIARSDNSVDGELATSGIQALEDDALAQDAKLTSVTATFAAVRTTYQNSTDKAVVLNKELADAKGATGKAQEKFDASSATADASKGTADELSKAAEILNAKSQADKAVGEEDIAAAATRADAVAAAADKARAAEIVAAKLKKAAADTEDALNAAKLFQKTAQESIDAENARNKVVASQSNQAEQDMIQQSHVTALAKTAAADAKATSEAGFYDSSSSTSQMEDAANKAEERAAVAATVAKTRDAEAKAAEVAFQASFDADAIAKAQLSLTEAQVKVEEKKIAAAKNLVADKAVVPAAGPAAVPATDPIV</sequence>
<name>A0A6U3HE24_9CHLO</name>
<dbReference type="EMBL" id="HBFC01025049">
    <property type="protein sequence ID" value="CAD8712454.1"/>
    <property type="molecule type" value="Transcribed_RNA"/>
</dbReference>
<reference evidence="3" key="1">
    <citation type="submission" date="2021-01" db="EMBL/GenBank/DDBJ databases">
        <authorList>
            <person name="Corre E."/>
            <person name="Pelletier E."/>
            <person name="Niang G."/>
            <person name="Scheremetjew M."/>
            <person name="Finn R."/>
            <person name="Kale V."/>
            <person name="Holt S."/>
            <person name="Cochrane G."/>
            <person name="Meng A."/>
            <person name="Brown T."/>
            <person name="Cohen L."/>
        </authorList>
    </citation>
    <scope>NUCLEOTIDE SEQUENCE</scope>
    <source>
        <strain evidence="3">SL-175</strain>
    </source>
</reference>
<dbReference type="AlphaFoldDB" id="A0A6U3HE24"/>
<evidence type="ECO:0000256" key="1">
    <source>
        <dbReference type="SAM" id="Coils"/>
    </source>
</evidence>
<evidence type="ECO:0000256" key="2">
    <source>
        <dbReference type="SAM" id="MobiDB-lite"/>
    </source>
</evidence>
<keyword evidence="1" id="KW-0175">Coiled coil</keyword>
<feature type="region of interest" description="Disordered" evidence="2">
    <location>
        <begin position="1"/>
        <end position="25"/>
    </location>
</feature>
<dbReference type="EMBL" id="HBFC01025047">
    <property type="protein sequence ID" value="CAD8712452.1"/>
    <property type="molecule type" value="Transcribed_RNA"/>
</dbReference>
<gene>
    <name evidence="3" type="ORF">MANT1106_LOCUS15139</name>
    <name evidence="4" type="ORF">MANT1106_LOCUS15141</name>
</gene>
<accession>A0A6U3HE24</accession>
<feature type="coiled-coil region" evidence="1">
    <location>
        <begin position="103"/>
        <end position="137"/>
    </location>
</feature>